<dbReference type="EMBL" id="FNPH01000004">
    <property type="protein sequence ID" value="SDY89561.1"/>
    <property type="molecule type" value="Genomic_DNA"/>
</dbReference>
<dbReference type="InterPro" id="IPR011042">
    <property type="entry name" value="6-blade_b-propeller_TolB-like"/>
</dbReference>
<dbReference type="CDD" id="cd01653">
    <property type="entry name" value="GATase1"/>
    <property type="match status" value="1"/>
</dbReference>
<organism evidence="5 6">
    <name type="scientific">Micromonospora pattaloongensis</name>
    <dbReference type="NCBI Taxonomy" id="405436"/>
    <lineage>
        <taxon>Bacteria</taxon>
        <taxon>Bacillati</taxon>
        <taxon>Actinomycetota</taxon>
        <taxon>Actinomycetes</taxon>
        <taxon>Micromonosporales</taxon>
        <taxon>Micromonosporaceae</taxon>
        <taxon>Micromonospora</taxon>
    </lineage>
</organism>
<evidence type="ECO:0000259" key="4">
    <source>
        <dbReference type="Pfam" id="PF07995"/>
    </source>
</evidence>
<dbReference type="SUPFAM" id="SSF52317">
    <property type="entry name" value="Class I glutamine amidotransferase-like"/>
    <property type="match status" value="1"/>
</dbReference>
<feature type="domain" description="ThuA-like" evidence="2">
    <location>
        <begin position="61"/>
        <end position="277"/>
    </location>
</feature>
<proteinExistence type="predicted"/>
<dbReference type="PANTHER" id="PTHR40469:SF2">
    <property type="entry name" value="GALACTOSE-BINDING DOMAIN-LIKE SUPERFAMILY PROTEIN"/>
    <property type="match status" value="1"/>
</dbReference>
<sequence length="1032" mass="112704">MLAMRFPLRRNRSSARRQPGRYVASAAVGALGLTLLGAPASQANPATGPAAQTTRAREAVRVLVFHGATGGDAVAAGVNAIKAVGAQGADWQKFDVVATPDATAFTAENLRDYNAVVFLGTTGDVLDGAQEAAFQEFIRAGGGFVGISDAARVEPDSEWFTQLVGARPGTSPDEVQEAVVEVGDRVHPATKVLPVEWKRSDKWLNWATNPSGSVHTVASVRETSYQPGTGANGADHPISWCRDYDGGRSFYTGMGHTAQSFRDADFRNHLFGALLWTTRLVRADCKATIAANYKATRLTQPNQSGQLDQIGEPHGLAIAGDGRVFYIGRGGPMTGGPAPITDWNNPDIGKGQGTIHLWHPRTQKVSLVATLDVFGNKGGGDELTKSEEGLLGIALDPKFAENGWVYLHYTPHSQINRDTHMGQRRVSRFTLNHETNTLDLTSEKVLLKWDVQIHSCCHVGGDMVFDSKGNLYIATGDTNSSGFSDGYSGNNPAPNFKGVSFADARRTAGNTNDLNGKILRIKPNDDGTYAVPEGNLFNPGAPQADKTRPEIYVMGMRNPSRLWVDQKTDNLYVGWVGPDAGAPSTTWGPAKYDQFAVITKAGNHGWPYCVGNKQPYRDRNLPDPTKPLGWYDCDNLRNDSPNNTGRRNIPPARGNNIWYSPQGGGPDYPRYDGVPTYKAGDERFLLPWLKGGGQAAMNGPVYRFDKNNPSQTKWPQYWDGMWFVGDFYNGDQPRHAVLMDPATAGQGGLPVHAENLKKIVPASNDAIRRLMAWRFGPDGALYVLNYGNGFFNADAASALWRVQYVGGEATPAPEELVPGVPGYKRAEKLFDGSKYWFSRWEHVGAGGFTLNADGSMTSKAEPGLGMLWFPAKEYKDFSLKLQWRDDAPGEGRANSGVFVRFPWLYGHPNESRPEWVAIKYGHELQILDRTDGDQYKSGSVYGFDLVSLADANVTPKGTWNDYEIRVVGQHYSIYRNGKLLNEFVNAPGQLFSPPRADDPGTSGRQHPSGFIGLQNHGTGDVISFRNIRITQL</sequence>
<dbReference type="PANTHER" id="PTHR40469">
    <property type="entry name" value="SECRETED GLYCOSYL HYDROLASE"/>
    <property type="match status" value="1"/>
</dbReference>
<dbReference type="Pfam" id="PF06439">
    <property type="entry name" value="3keto-disac_hyd"/>
    <property type="match status" value="1"/>
</dbReference>
<dbReference type="AlphaFoldDB" id="A0A1H3NKZ5"/>
<dbReference type="Pfam" id="PF07995">
    <property type="entry name" value="GSDH"/>
    <property type="match status" value="1"/>
</dbReference>
<gene>
    <name evidence="5" type="ORF">SAMN05444365_10443</name>
</gene>
<keyword evidence="6" id="KW-1185">Reference proteome</keyword>
<feature type="domain" description="3-keto-alpha-glucoside-1,2-lyase/3-keto-2-hydroxy-glucal hydratase" evidence="3">
    <location>
        <begin position="826"/>
        <end position="1030"/>
    </location>
</feature>
<feature type="region of interest" description="Disordered" evidence="1">
    <location>
        <begin position="639"/>
        <end position="661"/>
    </location>
</feature>
<evidence type="ECO:0000313" key="5">
    <source>
        <dbReference type="EMBL" id="SDY89561.1"/>
    </source>
</evidence>
<accession>A0A1H3NKZ5</accession>
<evidence type="ECO:0000313" key="6">
    <source>
        <dbReference type="Proteomes" id="UP000242415"/>
    </source>
</evidence>
<name>A0A1H3NKZ5_9ACTN</name>
<dbReference type="SUPFAM" id="SSF50952">
    <property type="entry name" value="Soluble quinoprotein glucose dehydrogenase"/>
    <property type="match status" value="1"/>
</dbReference>
<dbReference type="Gene3D" id="2.120.10.30">
    <property type="entry name" value="TolB, C-terminal domain"/>
    <property type="match status" value="1"/>
</dbReference>
<dbReference type="Gene3D" id="3.40.50.880">
    <property type="match status" value="1"/>
</dbReference>
<dbReference type="GO" id="GO:0016787">
    <property type="term" value="F:hydrolase activity"/>
    <property type="evidence" value="ECO:0007669"/>
    <property type="project" value="InterPro"/>
</dbReference>
<evidence type="ECO:0000259" key="2">
    <source>
        <dbReference type="Pfam" id="PF06283"/>
    </source>
</evidence>
<dbReference type="InterPro" id="IPR012938">
    <property type="entry name" value="Glc/Sorbosone_DH"/>
</dbReference>
<dbReference type="STRING" id="405436.SAMN05444365_10443"/>
<reference evidence="6" key="1">
    <citation type="submission" date="2016-10" db="EMBL/GenBank/DDBJ databases">
        <authorList>
            <person name="Varghese N."/>
            <person name="Submissions S."/>
        </authorList>
    </citation>
    <scope>NUCLEOTIDE SEQUENCE [LARGE SCALE GENOMIC DNA]</scope>
    <source>
        <strain evidence="6">DSM 45245</strain>
    </source>
</reference>
<dbReference type="InterPro" id="IPR010496">
    <property type="entry name" value="AL/BT2_dom"/>
</dbReference>
<dbReference type="Proteomes" id="UP000242415">
    <property type="component" value="Unassembled WGS sequence"/>
</dbReference>
<dbReference type="InterPro" id="IPR029010">
    <property type="entry name" value="ThuA-like"/>
</dbReference>
<dbReference type="Pfam" id="PF06283">
    <property type="entry name" value="ThuA"/>
    <property type="match status" value="1"/>
</dbReference>
<dbReference type="InterPro" id="IPR029062">
    <property type="entry name" value="Class_I_gatase-like"/>
</dbReference>
<protein>
    <submittedName>
        <fullName evidence="5">Glucose / Sorbosone dehydrogenase</fullName>
    </submittedName>
</protein>
<feature type="domain" description="Glucose/Sorbosone dehydrogenase" evidence="4">
    <location>
        <begin position="353"/>
        <end position="620"/>
    </location>
</feature>
<evidence type="ECO:0000256" key="1">
    <source>
        <dbReference type="SAM" id="MobiDB-lite"/>
    </source>
</evidence>
<dbReference type="Gene3D" id="2.60.120.560">
    <property type="entry name" value="Exo-inulinase, domain 1"/>
    <property type="match status" value="1"/>
</dbReference>
<dbReference type="InterPro" id="IPR011041">
    <property type="entry name" value="Quinoprot_gluc/sorb_DH_b-prop"/>
</dbReference>
<feature type="region of interest" description="Disordered" evidence="1">
    <location>
        <begin position="990"/>
        <end position="1014"/>
    </location>
</feature>
<evidence type="ECO:0000259" key="3">
    <source>
        <dbReference type="Pfam" id="PF06439"/>
    </source>
</evidence>